<feature type="compositionally biased region" description="Acidic residues" evidence="1">
    <location>
        <begin position="144"/>
        <end position="157"/>
    </location>
</feature>
<gene>
    <name evidence="2" type="ORF">AMAG_19569</name>
</gene>
<evidence type="ECO:0000256" key="1">
    <source>
        <dbReference type="SAM" id="MobiDB-lite"/>
    </source>
</evidence>
<feature type="compositionally biased region" description="Low complexity" evidence="1">
    <location>
        <begin position="30"/>
        <end position="43"/>
    </location>
</feature>
<feature type="compositionally biased region" description="Low complexity" evidence="1">
    <location>
        <begin position="118"/>
        <end position="129"/>
    </location>
</feature>
<evidence type="ECO:0000313" key="2">
    <source>
        <dbReference type="EMBL" id="KNE67020.1"/>
    </source>
</evidence>
<dbReference type="OrthoDB" id="5594712at2759"/>
<proteinExistence type="predicted"/>
<sequence>PYSDRQFADPRLATDQKYADPRYPDPQRVSAPYPASNYAPAPYVTSDDVPAPTTDARYPQCPPAPESPAQYAYPSYAHDALPQAAPRYDERPRPATVDADLPSLYPPVPAPPEPADPAPAAQSSVPDAPKATARVNQRDGRHDDEDDDDDRASEADVEVTGTAKRAGSDGDGDGDGGKARRHYTEFTKFTYELMVASLVAGPRGGRWGAARKHTTPIDVVRSALHAALRHPPGADARTIASDDGDPDRPLRVYTLEEALRLAAATRAPPHELAGISRKKWARLKASLRIVPGRPLYRDYTPPSARRGFT</sequence>
<dbReference type="EMBL" id="GG745351">
    <property type="protein sequence ID" value="KNE67020.1"/>
    <property type="molecule type" value="Genomic_DNA"/>
</dbReference>
<feature type="compositionally biased region" description="Pro residues" evidence="1">
    <location>
        <begin position="104"/>
        <end position="117"/>
    </location>
</feature>
<feature type="non-terminal residue" evidence="2">
    <location>
        <position position="1"/>
    </location>
</feature>
<feature type="compositionally biased region" description="Basic and acidic residues" evidence="1">
    <location>
        <begin position="1"/>
        <end position="25"/>
    </location>
</feature>
<reference evidence="2 3" key="1">
    <citation type="submission" date="2009-11" db="EMBL/GenBank/DDBJ databases">
        <title>Annotation of Allomyces macrogynus ATCC 38327.</title>
        <authorList>
            <consortium name="The Broad Institute Genome Sequencing Platform"/>
            <person name="Russ C."/>
            <person name="Cuomo C."/>
            <person name="Burger G."/>
            <person name="Gray M.W."/>
            <person name="Holland P.W.H."/>
            <person name="King N."/>
            <person name="Lang F.B.F."/>
            <person name="Roger A.J."/>
            <person name="Ruiz-Trillo I."/>
            <person name="Young S.K."/>
            <person name="Zeng Q."/>
            <person name="Gargeya S."/>
            <person name="Fitzgerald M."/>
            <person name="Haas B."/>
            <person name="Abouelleil A."/>
            <person name="Alvarado L."/>
            <person name="Arachchi H.M."/>
            <person name="Berlin A."/>
            <person name="Chapman S.B."/>
            <person name="Gearin G."/>
            <person name="Goldberg J."/>
            <person name="Griggs A."/>
            <person name="Gujja S."/>
            <person name="Hansen M."/>
            <person name="Heiman D."/>
            <person name="Howarth C."/>
            <person name="Larimer J."/>
            <person name="Lui A."/>
            <person name="MacDonald P.J.P."/>
            <person name="McCowen C."/>
            <person name="Montmayeur A."/>
            <person name="Murphy C."/>
            <person name="Neiman D."/>
            <person name="Pearson M."/>
            <person name="Priest M."/>
            <person name="Roberts A."/>
            <person name="Saif S."/>
            <person name="Shea T."/>
            <person name="Sisk P."/>
            <person name="Stolte C."/>
            <person name="Sykes S."/>
            <person name="Wortman J."/>
            <person name="Nusbaum C."/>
            <person name="Birren B."/>
        </authorList>
    </citation>
    <scope>NUCLEOTIDE SEQUENCE [LARGE SCALE GENOMIC DNA]</scope>
    <source>
        <strain evidence="2 3">ATCC 38327</strain>
    </source>
</reference>
<keyword evidence="3" id="KW-1185">Reference proteome</keyword>
<organism evidence="2 3">
    <name type="scientific">Allomyces macrogynus (strain ATCC 38327)</name>
    <name type="common">Allomyces javanicus var. macrogynus</name>
    <dbReference type="NCBI Taxonomy" id="578462"/>
    <lineage>
        <taxon>Eukaryota</taxon>
        <taxon>Fungi</taxon>
        <taxon>Fungi incertae sedis</taxon>
        <taxon>Blastocladiomycota</taxon>
        <taxon>Blastocladiomycetes</taxon>
        <taxon>Blastocladiales</taxon>
        <taxon>Blastocladiaceae</taxon>
        <taxon>Allomyces</taxon>
    </lineage>
</organism>
<protein>
    <submittedName>
        <fullName evidence="2">Uncharacterized protein</fullName>
    </submittedName>
</protein>
<feature type="region of interest" description="Disordered" evidence="1">
    <location>
        <begin position="1"/>
        <end position="179"/>
    </location>
</feature>
<dbReference type="AlphaFoldDB" id="A0A0L0SX96"/>
<name>A0A0L0SX96_ALLM3</name>
<evidence type="ECO:0000313" key="3">
    <source>
        <dbReference type="Proteomes" id="UP000054350"/>
    </source>
</evidence>
<dbReference type="VEuPathDB" id="FungiDB:AMAG_19569"/>
<dbReference type="Proteomes" id="UP000054350">
    <property type="component" value="Unassembled WGS sequence"/>
</dbReference>
<reference evidence="3" key="2">
    <citation type="submission" date="2009-11" db="EMBL/GenBank/DDBJ databases">
        <title>The Genome Sequence of Allomyces macrogynus strain ATCC 38327.</title>
        <authorList>
            <consortium name="The Broad Institute Genome Sequencing Platform"/>
            <person name="Russ C."/>
            <person name="Cuomo C."/>
            <person name="Shea T."/>
            <person name="Young S.K."/>
            <person name="Zeng Q."/>
            <person name="Koehrsen M."/>
            <person name="Haas B."/>
            <person name="Borodovsky M."/>
            <person name="Guigo R."/>
            <person name="Alvarado L."/>
            <person name="Berlin A."/>
            <person name="Borenstein D."/>
            <person name="Chen Z."/>
            <person name="Engels R."/>
            <person name="Freedman E."/>
            <person name="Gellesch M."/>
            <person name="Goldberg J."/>
            <person name="Griggs A."/>
            <person name="Gujja S."/>
            <person name="Heiman D."/>
            <person name="Hepburn T."/>
            <person name="Howarth C."/>
            <person name="Jen D."/>
            <person name="Larson L."/>
            <person name="Lewis B."/>
            <person name="Mehta T."/>
            <person name="Park D."/>
            <person name="Pearson M."/>
            <person name="Roberts A."/>
            <person name="Saif S."/>
            <person name="Shenoy N."/>
            <person name="Sisk P."/>
            <person name="Stolte C."/>
            <person name="Sykes S."/>
            <person name="Walk T."/>
            <person name="White J."/>
            <person name="Yandava C."/>
            <person name="Burger G."/>
            <person name="Gray M.W."/>
            <person name="Holland P.W.H."/>
            <person name="King N."/>
            <person name="Lang F.B.F."/>
            <person name="Roger A.J."/>
            <person name="Ruiz-Trillo I."/>
            <person name="Lander E."/>
            <person name="Nusbaum C."/>
        </authorList>
    </citation>
    <scope>NUCLEOTIDE SEQUENCE [LARGE SCALE GENOMIC DNA]</scope>
    <source>
        <strain evidence="3">ATCC 38327</strain>
    </source>
</reference>
<accession>A0A0L0SX96</accession>